<name>A0AA41S4T3_PAPNU</name>
<reference evidence="2" key="1">
    <citation type="submission" date="2022-03" db="EMBL/GenBank/DDBJ databases">
        <title>A functionally conserved STORR gene fusion in Papaver species that diverged 16.8 million years ago.</title>
        <authorList>
            <person name="Catania T."/>
        </authorList>
    </citation>
    <scope>NUCLEOTIDE SEQUENCE</scope>
    <source>
        <strain evidence="2">S-191538</strain>
    </source>
</reference>
<dbReference type="EMBL" id="JAJJMA010055494">
    <property type="protein sequence ID" value="MCL7026353.1"/>
    <property type="molecule type" value="Genomic_DNA"/>
</dbReference>
<dbReference type="AlphaFoldDB" id="A0AA41S4T3"/>
<feature type="coiled-coil region" evidence="1">
    <location>
        <begin position="158"/>
        <end position="259"/>
    </location>
</feature>
<evidence type="ECO:0000256" key="1">
    <source>
        <dbReference type="SAM" id="Coils"/>
    </source>
</evidence>
<feature type="coiled-coil region" evidence="1">
    <location>
        <begin position="286"/>
        <end position="327"/>
    </location>
</feature>
<dbReference type="PANTHER" id="PTHR32258">
    <property type="entry name" value="PROTEIN NETWORKED 4A"/>
    <property type="match status" value="1"/>
</dbReference>
<evidence type="ECO:0000313" key="3">
    <source>
        <dbReference type="Proteomes" id="UP001177140"/>
    </source>
</evidence>
<dbReference type="Proteomes" id="UP001177140">
    <property type="component" value="Unassembled WGS sequence"/>
</dbReference>
<protein>
    <submittedName>
        <fullName evidence="2">Uncharacterized protein</fullName>
    </submittedName>
</protein>
<keyword evidence="1" id="KW-0175">Coiled coil</keyword>
<dbReference type="PANTHER" id="PTHR32258:SF3">
    <property type="entry name" value="PROTEIN NETWORKED 4A"/>
    <property type="match status" value="1"/>
</dbReference>
<evidence type="ECO:0000313" key="2">
    <source>
        <dbReference type="EMBL" id="MCL7026353.1"/>
    </source>
</evidence>
<comment type="caution">
    <text evidence="2">The sequence shown here is derived from an EMBL/GenBank/DDBJ whole genome shotgun (WGS) entry which is preliminary data.</text>
</comment>
<dbReference type="GO" id="GO:0005774">
    <property type="term" value="C:vacuolar membrane"/>
    <property type="evidence" value="ECO:0007669"/>
    <property type="project" value="TreeGrafter"/>
</dbReference>
<proteinExistence type="predicted"/>
<organism evidence="2 3">
    <name type="scientific">Papaver nudicaule</name>
    <name type="common">Iceland poppy</name>
    <dbReference type="NCBI Taxonomy" id="74823"/>
    <lineage>
        <taxon>Eukaryota</taxon>
        <taxon>Viridiplantae</taxon>
        <taxon>Streptophyta</taxon>
        <taxon>Embryophyta</taxon>
        <taxon>Tracheophyta</taxon>
        <taxon>Spermatophyta</taxon>
        <taxon>Magnoliopsida</taxon>
        <taxon>Ranunculales</taxon>
        <taxon>Papaveraceae</taxon>
        <taxon>Papaveroideae</taxon>
        <taxon>Papaver</taxon>
    </lineage>
</organism>
<dbReference type="InterPro" id="IPR051861">
    <property type="entry name" value="NET_actin-binding_domain"/>
</dbReference>
<keyword evidence="3" id="KW-1185">Reference proteome</keyword>
<accession>A0AA41S4T3</accession>
<sequence length="434" mass="50811">MDVVMKGQASYSPPHDKRALCLFVMIWIVYSRFHAMGAFFDTYPNDSPSYAWSSCWSTLGAIVMSSKTMKRLESKKSLSWWFGSLKTNNWEITLVLELQKLIEKLRLELEKNKSYKGVTSDALELISDVSNLASTVEKGLEEEGRIRSEKQRLSDEEIAKLRLELDGTKSSLTALEAQTAVLKEQNRTLNVNVYKRDTEIRELKAAISNAELKFRNEKSQLQKVILTLEQGQGELETKLKHSESKVRKLVEEYKRVEGEYKEFRVLQRNREVEMRNEMERHLKAKIVEKGNQVEKLNKNLDELGVNFDTLRAERDKLEAKVTSLATEVKSRDERICQMEVHLRRLHNEHVDTISRCNGATKQAEELKERLRRMEREVEWQRDAIAEGAEEKREAIRQLCFTLEHYRNRYCEFRKAFVELTKQAPVQDIAYYYRA</sequence>
<feature type="coiled-coil region" evidence="1">
    <location>
        <begin position="356"/>
        <end position="383"/>
    </location>
</feature>
<gene>
    <name evidence="2" type="ORF">MKW94_022066</name>
</gene>
<dbReference type="Gene3D" id="1.10.287.1490">
    <property type="match status" value="1"/>
</dbReference>